<dbReference type="Proteomes" id="UP000293300">
    <property type="component" value="Unassembled WGS sequence"/>
</dbReference>
<sequence length="195" mass="22572">MRITILLLLTPLLFWAQKKQAVYKKLATHTCDCVSKKKDVTDVNLGICIFEAIDLLSNKERKSIDVNPDDKMTSIQNIAESVGIEMAVICPDVFIKIAENKADANFSDEDELDLFYVGTFESMTAKEFNTIVLLDEQNQKQEFVWLFSFDGDNLFIKNKIVKGDKLEIHYRQQDFFDPKLNQYRIYNEIVSIKLL</sequence>
<evidence type="ECO:0000313" key="1">
    <source>
        <dbReference type="EMBL" id="TBX71179.1"/>
    </source>
</evidence>
<protein>
    <submittedName>
        <fullName evidence="1">Uncharacterized protein</fullName>
    </submittedName>
</protein>
<dbReference type="AlphaFoldDB" id="A0A4Q9ZAE0"/>
<evidence type="ECO:0000313" key="2">
    <source>
        <dbReference type="Proteomes" id="UP000293300"/>
    </source>
</evidence>
<proteinExistence type="predicted"/>
<organism evidence="1 2">
    <name type="scientific">Flavobacterium silvisoli</name>
    <dbReference type="NCBI Taxonomy" id="2529433"/>
    <lineage>
        <taxon>Bacteria</taxon>
        <taxon>Pseudomonadati</taxon>
        <taxon>Bacteroidota</taxon>
        <taxon>Flavobacteriia</taxon>
        <taxon>Flavobacteriales</taxon>
        <taxon>Flavobacteriaceae</taxon>
        <taxon>Flavobacterium</taxon>
    </lineage>
</organism>
<accession>A0A4Q9ZAE0</accession>
<keyword evidence="2" id="KW-1185">Reference proteome</keyword>
<reference evidence="1 2" key="1">
    <citation type="submission" date="2019-02" db="EMBL/GenBank/DDBJ databases">
        <title>Flavobacterium sp. RD-2-33 isolated from forest soil.</title>
        <authorList>
            <person name="Chaudhary D.K."/>
        </authorList>
    </citation>
    <scope>NUCLEOTIDE SEQUENCE [LARGE SCALE GENOMIC DNA]</scope>
    <source>
        <strain evidence="1 2">RD-2-33</strain>
    </source>
</reference>
<name>A0A4Q9ZAE0_9FLAO</name>
<dbReference type="OrthoDB" id="1352116at2"/>
<gene>
    <name evidence="1" type="ORF">EZL74_01355</name>
</gene>
<dbReference type="RefSeq" id="WP_131474790.1">
    <property type="nucleotide sequence ID" value="NZ_SJPE01000001.1"/>
</dbReference>
<comment type="caution">
    <text evidence="1">The sequence shown here is derived from an EMBL/GenBank/DDBJ whole genome shotgun (WGS) entry which is preliminary data.</text>
</comment>
<dbReference type="EMBL" id="SJPE01000001">
    <property type="protein sequence ID" value="TBX71179.1"/>
    <property type="molecule type" value="Genomic_DNA"/>
</dbReference>